<evidence type="ECO:0000313" key="2">
    <source>
        <dbReference type="EMBL" id="EGC01620.1"/>
    </source>
</evidence>
<sequence>MNIRSIAAQRFYKTEDMIMDIKIPAGKKLITADDKMSYMGRIDFSDKTAPAFVWAGSNVRMRFTGTSVSAALFNKRFFNKMSLGCLIDGKEGRADFGTADEWEKEYIVPLAEGLEEGEHEIILFKRQDASHYFKFFGFVIDEGGEVLDAPKLPTRKIECFGDSVSAGAVVEAMDCVGSSDPENTEGIYDNAWHSYAAITARNLGAQLNDTAQGGIAIFDNTGWYHAPNFIGMETAYNKLFYFPDGEKGYTDWDFSAYIPDVVIFAVGQNDQHNEADGDPDINDPAFRTRWKERYKDIIKDLMAKYPRADFVLTLTVLNHDPEWDKAIDEIANELDDERVSHFMFKRSGRATPGHPRLSEQYEMATELTAYLSGKGDKLWE</sequence>
<dbReference type="InterPro" id="IPR036514">
    <property type="entry name" value="SGNH_hydro_sf"/>
</dbReference>
<proteinExistence type="predicted"/>
<comment type="caution">
    <text evidence="2">The sequence shown here is derived from an EMBL/GenBank/DDBJ whole genome shotgun (WGS) entry which is preliminary data.</text>
</comment>
<dbReference type="EMBL" id="ADKM02000123">
    <property type="protein sequence ID" value="EGC01620.1"/>
    <property type="molecule type" value="Genomic_DNA"/>
</dbReference>
<protein>
    <recommendedName>
        <fullName evidence="1">Carbohydrate esterase 2 N-terminal domain-containing protein</fullName>
    </recommendedName>
</protein>
<reference evidence="2 3" key="1">
    <citation type="submission" date="2011-02" db="EMBL/GenBank/DDBJ databases">
        <authorList>
            <person name="Nelson K.E."/>
            <person name="Sutton G."/>
            <person name="Torralba M."/>
            <person name="Durkin S."/>
            <person name="Harkins D."/>
            <person name="Montgomery R."/>
            <person name="Ziemer C."/>
            <person name="Klaassens E."/>
            <person name="Ocuiv P."/>
            <person name="Morrison M."/>
        </authorList>
    </citation>
    <scope>NUCLEOTIDE SEQUENCE [LARGE SCALE GENOMIC DNA]</scope>
    <source>
        <strain evidence="2 3">8</strain>
    </source>
</reference>
<dbReference type="STRING" id="246199.CUS_6349"/>
<dbReference type="InterPro" id="IPR040794">
    <property type="entry name" value="CE2_N"/>
</dbReference>
<evidence type="ECO:0000313" key="3">
    <source>
        <dbReference type="Proteomes" id="UP000004259"/>
    </source>
</evidence>
<dbReference type="AlphaFoldDB" id="E9SGD0"/>
<accession>E9SGD0</accession>
<evidence type="ECO:0000259" key="1">
    <source>
        <dbReference type="Pfam" id="PF17996"/>
    </source>
</evidence>
<dbReference type="Gene3D" id="2.60.120.260">
    <property type="entry name" value="Galactose-binding domain-like"/>
    <property type="match status" value="1"/>
</dbReference>
<dbReference type="Gene3D" id="3.40.50.1110">
    <property type="entry name" value="SGNH hydrolase"/>
    <property type="match status" value="1"/>
</dbReference>
<gene>
    <name evidence="2" type="ORF">CUS_6349</name>
</gene>
<feature type="domain" description="Carbohydrate esterase 2 N-terminal" evidence="1">
    <location>
        <begin position="38"/>
        <end position="150"/>
    </location>
</feature>
<name>E9SGD0_RUMAL</name>
<keyword evidence="3" id="KW-1185">Reference proteome</keyword>
<dbReference type="Pfam" id="PF17996">
    <property type="entry name" value="CE2_N"/>
    <property type="match status" value="1"/>
</dbReference>
<dbReference type="SUPFAM" id="SSF52266">
    <property type="entry name" value="SGNH hydrolase"/>
    <property type="match status" value="1"/>
</dbReference>
<dbReference type="Proteomes" id="UP000004259">
    <property type="component" value="Unassembled WGS sequence"/>
</dbReference>
<dbReference type="PANTHER" id="PTHR37834">
    <property type="entry name" value="GDSL-LIKE LIPASE/ACYLHYDROLASE DOMAIN PROTEIN (AFU_ORTHOLOGUE AFUA_2G00620)"/>
    <property type="match status" value="1"/>
</dbReference>
<dbReference type="eggNOG" id="COG2755">
    <property type="taxonomic scope" value="Bacteria"/>
</dbReference>
<dbReference type="PANTHER" id="PTHR37834:SF2">
    <property type="entry name" value="ESTERASE, SGNH HYDROLASE-TYPE"/>
    <property type="match status" value="1"/>
</dbReference>
<dbReference type="InterPro" id="IPR052762">
    <property type="entry name" value="PCW_deacetylase/CE"/>
</dbReference>
<organism evidence="2 3">
    <name type="scientific">Ruminococcus albus 8</name>
    <dbReference type="NCBI Taxonomy" id="246199"/>
    <lineage>
        <taxon>Bacteria</taxon>
        <taxon>Bacillati</taxon>
        <taxon>Bacillota</taxon>
        <taxon>Clostridia</taxon>
        <taxon>Eubacteriales</taxon>
        <taxon>Oscillospiraceae</taxon>
        <taxon>Ruminococcus</taxon>
    </lineage>
</organism>